<dbReference type="Proteomes" id="UP000095447">
    <property type="component" value="Unassembled WGS sequence"/>
</dbReference>
<sequence length="443" mass="50953">MKRTEQYSDQIARLYPSKKVKTDDGQRILTQSITFQVTDDCNLACLYCYQGHKGKNRMSFETAKKFFDLVVSGEKGFKSYINPEKSPGLVVDFIGGEPFLEIELIDQICTYIMDKLIELDHPWAMKTMFSICSNGVLYRDEKVQAFLRKWANRLSFSVTIDGNKELHDSCRVFPDGGPSYDIAVDAASDWMKRGNHMGSKITIAPGNISFLYDAIKHMVDLGYDEINANCVYEKGWTPVHATVLYDQMKRISDYFLEQNFDFERDFFCSLYNEDFFQPKDPDDLQSWCGGVGNSMIACDPQGRIFPCIRYMESSLNGEQEPYSIGDVDNGIGCTECYKCRINCMAKIDRRTQSTDECFYCPIAAGCSNCSGYDYQVNGTPDSKATYICVMHKARALGNLYFWNKYYRKNNMSKRMKNYVPDEWALEIISESELNMLKELERED</sequence>
<evidence type="ECO:0000313" key="7">
    <source>
        <dbReference type="EMBL" id="CUN86236.1"/>
    </source>
</evidence>
<evidence type="ECO:0000256" key="3">
    <source>
        <dbReference type="ARBA" id="ARBA00023004"/>
    </source>
</evidence>
<reference evidence="7 8" key="1">
    <citation type="submission" date="2015-09" db="EMBL/GenBank/DDBJ databases">
        <authorList>
            <consortium name="Pathogen Informatics"/>
        </authorList>
    </citation>
    <scope>NUCLEOTIDE SEQUENCE [LARGE SCALE GENOMIC DNA]</scope>
    <source>
        <strain evidence="7 8">2789STDY5608838</strain>
    </source>
</reference>
<keyword evidence="4" id="KW-0411">Iron-sulfur</keyword>
<keyword evidence="7" id="KW-0560">Oxidoreductase</keyword>
<keyword evidence="2" id="KW-0479">Metal-binding</keyword>
<dbReference type="SFLD" id="SFLDG01067">
    <property type="entry name" value="SPASM/twitch_domain_containing"/>
    <property type="match status" value="1"/>
</dbReference>
<protein>
    <submittedName>
        <fullName evidence="7">Anaerobic sulfatase-maturating enzyme</fullName>
        <ecNumber evidence="7">1.1.99.-</ecNumber>
    </submittedName>
</protein>
<evidence type="ECO:0000313" key="8">
    <source>
        <dbReference type="Proteomes" id="UP000095447"/>
    </source>
</evidence>
<evidence type="ECO:0000256" key="1">
    <source>
        <dbReference type="ARBA" id="ARBA00022691"/>
    </source>
</evidence>
<dbReference type="NCBIfam" id="TIGR04115">
    <property type="entry name" value="rSAM_Cxxx_rpt"/>
    <property type="match status" value="1"/>
</dbReference>
<dbReference type="EC" id="1.1.99.-" evidence="7"/>
<evidence type="ECO:0000256" key="2">
    <source>
        <dbReference type="ARBA" id="ARBA00022723"/>
    </source>
</evidence>
<organism evidence="7 8">
    <name type="scientific">Blautia obeum</name>
    <dbReference type="NCBI Taxonomy" id="40520"/>
    <lineage>
        <taxon>Bacteria</taxon>
        <taxon>Bacillati</taxon>
        <taxon>Bacillota</taxon>
        <taxon>Clostridia</taxon>
        <taxon>Lachnospirales</taxon>
        <taxon>Lachnospiraceae</taxon>
        <taxon>Blautia</taxon>
    </lineage>
</organism>
<dbReference type="InterPro" id="IPR007197">
    <property type="entry name" value="rSAM"/>
</dbReference>
<evidence type="ECO:0000256" key="5">
    <source>
        <dbReference type="ARBA" id="ARBA00023601"/>
    </source>
</evidence>
<dbReference type="GO" id="GO:0051536">
    <property type="term" value="F:iron-sulfur cluster binding"/>
    <property type="evidence" value="ECO:0007669"/>
    <property type="project" value="UniProtKB-KW"/>
</dbReference>
<dbReference type="InterPro" id="IPR023867">
    <property type="entry name" value="Sulphatase_maturase_rSAM"/>
</dbReference>
<dbReference type="PANTHER" id="PTHR43273">
    <property type="entry name" value="ANAEROBIC SULFATASE-MATURATING ENZYME HOMOLOG ASLB-RELATED"/>
    <property type="match status" value="1"/>
</dbReference>
<dbReference type="RefSeq" id="WP_055053285.1">
    <property type="nucleotide sequence ID" value="NZ_CYZA01000006.1"/>
</dbReference>
<dbReference type="SFLD" id="SFLDG01386">
    <property type="entry name" value="main_SPASM_domain-containing"/>
    <property type="match status" value="1"/>
</dbReference>
<gene>
    <name evidence="7" type="primary">chuR</name>
    <name evidence="7" type="ORF">ERS852395_01548</name>
</gene>
<dbReference type="EMBL" id="CYZA01000006">
    <property type="protein sequence ID" value="CUN86236.1"/>
    <property type="molecule type" value="Genomic_DNA"/>
</dbReference>
<dbReference type="SFLD" id="SFLDG01384">
    <property type="entry name" value="thioether_bond_formation_requi"/>
    <property type="match status" value="1"/>
</dbReference>
<dbReference type="Gene3D" id="3.20.20.70">
    <property type="entry name" value="Aldolase class I"/>
    <property type="match status" value="1"/>
</dbReference>
<comment type="similarity">
    <text evidence="5">Belongs to the radical SAM superfamily. Anaerobic sulfatase-maturating enzyme family.</text>
</comment>
<evidence type="ECO:0000259" key="6">
    <source>
        <dbReference type="Pfam" id="PF04055"/>
    </source>
</evidence>
<dbReference type="GO" id="GO:0046872">
    <property type="term" value="F:metal ion binding"/>
    <property type="evidence" value="ECO:0007669"/>
    <property type="project" value="UniProtKB-KW"/>
</dbReference>
<dbReference type="SFLD" id="SFLDS00029">
    <property type="entry name" value="Radical_SAM"/>
    <property type="match status" value="1"/>
</dbReference>
<dbReference type="InterPro" id="IPR058240">
    <property type="entry name" value="rSAM_sf"/>
</dbReference>
<name>A0A174AFH1_9FIRM</name>
<dbReference type="GO" id="GO:0016491">
    <property type="term" value="F:oxidoreductase activity"/>
    <property type="evidence" value="ECO:0007669"/>
    <property type="project" value="UniProtKB-KW"/>
</dbReference>
<dbReference type="PANTHER" id="PTHR43273:SF3">
    <property type="entry name" value="ANAEROBIC SULFATASE-MATURATING ENZYME HOMOLOG ASLB-RELATED"/>
    <property type="match status" value="1"/>
</dbReference>
<proteinExistence type="inferred from homology"/>
<keyword evidence="3" id="KW-0408">Iron</keyword>
<dbReference type="CDD" id="cd01335">
    <property type="entry name" value="Radical_SAM"/>
    <property type="match status" value="1"/>
</dbReference>
<dbReference type="SUPFAM" id="SSF102114">
    <property type="entry name" value="Radical SAM enzymes"/>
    <property type="match status" value="1"/>
</dbReference>
<feature type="domain" description="Radical SAM core" evidence="6">
    <location>
        <begin position="37"/>
        <end position="194"/>
    </location>
</feature>
<evidence type="ECO:0000256" key="4">
    <source>
        <dbReference type="ARBA" id="ARBA00023014"/>
    </source>
</evidence>
<dbReference type="AlphaFoldDB" id="A0A174AFH1"/>
<dbReference type="InterPro" id="IPR026412">
    <property type="entry name" value="rSAM_Cxxx_rpt"/>
</dbReference>
<dbReference type="InterPro" id="IPR013785">
    <property type="entry name" value="Aldolase_TIM"/>
</dbReference>
<dbReference type="Pfam" id="PF04055">
    <property type="entry name" value="Radical_SAM"/>
    <property type="match status" value="1"/>
</dbReference>
<keyword evidence="1" id="KW-0949">S-adenosyl-L-methionine</keyword>
<accession>A0A174AFH1</accession>